<dbReference type="EMBL" id="JAEKNR010000251">
    <property type="protein sequence ID" value="MBJ7601556.1"/>
    <property type="molecule type" value="Genomic_DNA"/>
</dbReference>
<keyword evidence="3" id="KW-1185">Reference proteome</keyword>
<evidence type="ECO:0000313" key="3">
    <source>
        <dbReference type="Proteomes" id="UP000612893"/>
    </source>
</evidence>
<organism evidence="2 3">
    <name type="scientific">Candidatus Nephthysia bennettiae</name>
    <dbReference type="NCBI Taxonomy" id="3127016"/>
    <lineage>
        <taxon>Bacteria</taxon>
        <taxon>Bacillati</taxon>
        <taxon>Candidatus Dormiibacterota</taxon>
        <taxon>Candidatus Dormibacteria</taxon>
        <taxon>Candidatus Dormibacterales</taxon>
        <taxon>Candidatus Dormibacteraceae</taxon>
        <taxon>Candidatus Nephthysia</taxon>
    </lineage>
</organism>
<gene>
    <name evidence="2" type="ORF">JF922_26205</name>
</gene>
<keyword evidence="1" id="KW-0472">Membrane</keyword>
<dbReference type="Proteomes" id="UP000612893">
    <property type="component" value="Unassembled WGS sequence"/>
</dbReference>
<name>A0A934K4J8_9BACT</name>
<feature type="transmembrane region" description="Helical" evidence="1">
    <location>
        <begin position="26"/>
        <end position="50"/>
    </location>
</feature>
<keyword evidence="1" id="KW-1133">Transmembrane helix</keyword>
<protein>
    <recommendedName>
        <fullName evidence="4">Heme exporter protein D</fullName>
    </recommendedName>
</protein>
<evidence type="ECO:0008006" key="4">
    <source>
        <dbReference type="Google" id="ProtNLM"/>
    </source>
</evidence>
<keyword evidence="1" id="KW-0812">Transmembrane</keyword>
<proteinExistence type="predicted"/>
<evidence type="ECO:0000256" key="1">
    <source>
        <dbReference type="SAM" id="Phobius"/>
    </source>
</evidence>
<comment type="caution">
    <text evidence="2">The sequence shown here is derived from an EMBL/GenBank/DDBJ whole genome shotgun (WGS) entry which is preliminary data.</text>
</comment>
<evidence type="ECO:0000313" key="2">
    <source>
        <dbReference type="EMBL" id="MBJ7601556.1"/>
    </source>
</evidence>
<dbReference type="RefSeq" id="WP_338205829.1">
    <property type="nucleotide sequence ID" value="NZ_JAEKNR010000251.1"/>
</dbReference>
<sequence length="75" mass="8287">MQTLFRGETLRGLLLNVWGWSQVGMYALYAAIGLTVAALVVFLALVFELVAMTRTAQVTRTDRVARELATARARS</sequence>
<dbReference type="AlphaFoldDB" id="A0A934K4J8"/>
<reference evidence="2" key="1">
    <citation type="submission" date="2020-10" db="EMBL/GenBank/DDBJ databases">
        <title>Ca. Dormibacterota MAGs.</title>
        <authorList>
            <person name="Montgomery K."/>
        </authorList>
    </citation>
    <scope>NUCLEOTIDE SEQUENCE [LARGE SCALE GENOMIC DNA]</scope>
    <source>
        <strain evidence="2">SC8812_S17_10</strain>
    </source>
</reference>
<accession>A0A934K4J8</accession>